<keyword evidence="3" id="KW-0808">Transferase</keyword>
<dbReference type="InterPro" id="IPR010372">
    <property type="entry name" value="DNA_pol3_delta_N"/>
</dbReference>
<protein>
    <recommendedName>
        <fullName evidence="2">DNA polymerase III subunit delta</fullName>
        <ecNumber evidence="1">2.7.7.7</ecNumber>
    </recommendedName>
</protein>
<feature type="domain" description="DNA polymerase III delta subunit-like C-terminal" evidence="10">
    <location>
        <begin position="219"/>
        <end position="338"/>
    </location>
</feature>
<dbReference type="EC" id="2.7.7.7" evidence="1"/>
<dbReference type="AlphaFoldDB" id="A0A2A7MKT1"/>
<organism evidence="11 12">
    <name type="scientific">Clostridium neonatale</name>
    <dbReference type="NCBI Taxonomy" id="137838"/>
    <lineage>
        <taxon>Bacteria</taxon>
        <taxon>Bacillati</taxon>
        <taxon>Bacillota</taxon>
        <taxon>Clostridia</taxon>
        <taxon>Eubacteriales</taxon>
        <taxon>Clostridiaceae</taxon>
        <taxon>Clostridium</taxon>
    </lineage>
</organism>
<dbReference type="OrthoDB" id="9775929at2"/>
<dbReference type="InterPro" id="IPR048466">
    <property type="entry name" value="DNA_pol3_delta-like_C"/>
</dbReference>
<proteinExistence type="inferred from homology"/>
<evidence type="ECO:0000313" key="11">
    <source>
        <dbReference type="EMBL" id="PEG32160.1"/>
    </source>
</evidence>
<feature type="domain" description="DNA polymerase III delta N-terminal" evidence="9">
    <location>
        <begin position="20"/>
        <end position="138"/>
    </location>
</feature>
<dbReference type="InterPro" id="IPR005790">
    <property type="entry name" value="DNA_polIII_delta"/>
</dbReference>
<comment type="similarity">
    <text evidence="7">Belongs to the DNA polymerase HolA subunit family.</text>
</comment>
<evidence type="ECO:0000259" key="10">
    <source>
        <dbReference type="Pfam" id="PF21694"/>
    </source>
</evidence>
<dbReference type="NCBIfam" id="TIGR01128">
    <property type="entry name" value="holA"/>
    <property type="match status" value="1"/>
</dbReference>
<dbReference type="GO" id="GO:0009360">
    <property type="term" value="C:DNA polymerase III complex"/>
    <property type="evidence" value="ECO:0007669"/>
    <property type="project" value="InterPro"/>
</dbReference>
<dbReference type="Gene3D" id="1.20.272.10">
    <property type="match status" value="1"/>
</dbReference>
<dbReference type="RefSeq" id="WP_058296306.1">
    <property type="nucleotide sequence ID" value="NZ_CAMRXG010000021.1"/>
</dbReference>
<keyword evidence="4" id="KW-0548">Nucleotidyltransferase</keyword>
<dbReference type="InterPro" id="IPR027417">
    <property type="entry name" value="P-loop_NTPase"/>
</dbReference>
<name>A0A2A7MKT1_9CLOT</name>
<dbReference type="Pfam" id="PF21694">
    <property type="entry name" value="DNA_pol3_delta_C"/>
    <property type="match status" value="1"/>
</dbReference>
<gene>
    <name evidence="11" type="ORF">CQ394_10825</name>
</gene>
<dbReference type="Gene3D" id="3.40.50.300">
    <property type="entry name" value="P-loop containing nucleotide triphosphate hydrolases"/>
    <property type="match status" value="1"/>
</dbReference>
<dbReference type="InterPro" id="IPR008921">
    <property type="entry name" value="DNA_pol3_clamp-load_cplx_C"/>
</dbReference>
<sequence>MINYEFYEQEIEKGNIKNGYVFCGLDEELIKDGVNLVVKKTVEKELEELNLIKIDGMNTTFDDIFNACETMPFMSEKKVVIIYRANFLQEKSDSSGTKIYNEIKKYIEDLPPYTILIMYYLFKDKRDKPNKNKKLTQLGKNLSVVFCDKLKRDRYIKKVNEVFKERDKGIGRTELSYFCEKVQNNFDIIKREVDKLISYTDGREIKKNDIDLLITNSNEDDVFDLVELIAQRKIDRAIDIMKDILYKSDQHMLMITAIERHFYRLYEIKIGLISGKKVDDFVSKFRIPQFVCEKLIIQSKSFSEKQLMELIKLCVRTEKKLKSTGFDKDMEMEFLLINTLTVPK</sequence>
<evidence type="ECO:0000259" key="9">
    <source>
        <dbReference type="Pfam" id="PF06144"/>
    </source>
</evidence>
<comment type="catalytic activity">
    <reaction evidence="8">
        <text>DNA(n) + a 2'-deoxyribonucleoside 5'-triphosphate = DNA(n+1) + diphosphate</text>
        <dbReference type="Rhea" id="RHEA:22508"/>
        <dbReference type="Rhea" id="RHEA-COMP:17339"/>
        <dbReference type="Rhea" id="RHEA-COMP:17340"/>
        <dbReference type="ChEBI" id="CHEBI:33019"/>
        <dbReference type="ChEBI" id="CHEBI:61560"/>
        <dbReference type="ChEBI" id="CHEBI:173112"/>
        <dbReference type="EC" id="2.7.7.7"/>
    </reaction>
</comment>
<evidence type="ECO:0000313" key="12">
    <source>
        <dbReference type="Proteomes" id="UP000220840"/>
    </source>
</evidence>
<dbReference type="PANTHER" id="PTHR34388">
    <property type="entry name" value="DNA POLYMERASE III SUBUNIT DELTA"/>
    <property type="match status" value="1"/>
</dbReference>
<dbReference type="Gene3D" id="1.10.8.60">
    <property type="match status" value="1"/>
</dbReference>
<keyword evidence="5" id="KW-0235">DNA replication</keyword>
<comment type="caution">
    <text evidence="11">The sequence shown here is derived from an EMBL/GenBank/DDBJ whole genome shotgun (WGS) entry which is preliminary data.</text>
</comment>
<dbReference type="PANTHER" id="PTHR34388:SF1">
    <property type="entry name" value="DNA POLYMERASE III SUBUNIT DELTA"/>
    <property type="match status" value="1"/>
</dbReference>
<dbReference type="STRING" id="137838.GCA_001458595_03652"/>
<dbReference type="Pfam" id="PF06144">
    <property type="entry name" value="DNA_pol3_delta"/>
    <property type="match status" value="1"/>
</dbReference>
<evidence type="ECO:0000256" key="8">
    <source>
        <dbReference type="ARBA" id="ARBA00049244"/>
    </source>
</evidence>
<dbReference type="EMBL" id="PDCJ01000001">
    <property type="protein sequence ID" value="PEG32160.1"/>
    <property type="molecule type" value="Genomic_DNA"/>
</dbReference>
<dbReference type="SUPFAM" id="SSF52540">
    <property type="entry name" value="P-loop containing nucleoside triphosphate hydrolases"/>
    <property type="match status" value="1"/>
</dbReference>
<keyword evidence="12" id="KW-1185">Reference proteome</keyword>
<dbReference type="GO" id="GO:0006261">
    <property type="term" value="P:DNA-templated DNA replication"/>
    <property type="evidence" value="ECO:0007669"/>
    <property type="project" value="TreeGrafter"/>
</dbReference>
<reference evidence="11 12" key="1">
    <citation type="submission" date="2017-10" db="EMBL/GenBank/DDBJ databases">
        <title>Effective Description of Clostridium neonatale sp. nov. linked to necrotizing enterocolitis in neonates and a clarification of species assignable to the genus Clostridium (Prazmowski 1880) emend. Lawson and Rainey 2016.</title>
        <authorList>
            <person name="Bernard K."/>
            <person name="Burdz T."/>
            <person name="Wiebe D."/>
            <person name="Balcewich B."/>
            <person name="Alfa M."/>
            <person name="Bernier A.-M."/>
        </authorList>
    </citation>
    <scope>NUCLEOTIDE SEQUENCE [LARGE SCALE GENOMIC DNA]</scope>
    <source>
        <strain evidence="11 12">LCDC99A005</strain>
    </source>
</reference>
<evidence type="ECO:0000256" key="4">
    <source>
        <dbReference type="ARBA" id="ARBA00022695"/>
    </source>
</evidence>
<evidence type="ECO:0000256" key="2">
    <source>
        <dbReference type="ARBA" id="ARBA00017703"/>
    </source>
</evidence>
<evidence type="ECO:0000256" key="6">
    <source>
        <dbReference type="ARBA" id="ARBA00022932"/>
    </source>
</evidence>
<dbReference type="Proteomes" id="UP000220840">
    <property type="component" value="Unassembled WGS sequence"/>
</dbReference>
<dbReference type="SUPFAM" id="SSF48019">
    <property type="entry name" value="post-AAA+ oligomerization domain-like"/>
    <property type="match status" value="1"/>
</dbReference>
<dbReference type="GO" id="GO:0003887">
    <property type="term" value="F:DNA-directed DNA polymerase activity"/>
    <property type="evidence" value="ECO:0007669"/>
    <property type="project" value="UniProtKB-KW"/>
</dbReference>
<dbReference type="GO" id="GO:0003677">
    <property type="term" value="F:DNA binding"/>
    <property type="evidence" value="ECO:0007669"/>
    <property type="project" value="InterPro"/>
</dbReference>
<keyword evidence="6" id="KW-0239">DNA-directed DNA polymerase</keyword>
<evidence type="ECO:0000256" key="3">
    <source>
        <dbReference type="ARBA" id="ARBA00022679"/>
    </source>
</evidence>
<evidence type="ECO:0000256" key="1">
    <source>
        <dbReference type="ARBA" id="ARBA00012417"/>
    </source>
</evidence>
<evidence type="ECO:0000256" key="7">
    <source>
        <dbReference type="ARBA" id="ARBA00034754"/>
    </source>
</evidence>
<accession>A0A2A7MKT1</accession>
<evidence type="ECO:0000256" key="5">
    <source>
        <dbReference type="ARBA" id="ARBA00022705"/>
    </source>
</evidence>